<dbReference type="InParanoid" id="G4YQ14"/>
<name>G4YQ14_PHYSP</name>
<dbReference type="GeneID" id="20654415"/>
<proteinExistence type="predicted"/>
<gene>
    <name evidence="1" type="ORF">PHYSODRAFT_473931</name>
</gene>
<accession>G4YQ14</accession>
<keyword evidence="2" id="KW-1185">Reference proteome</keyword>
<evidence type="ECO:0008006" key="3">
    <source>
        <dbReference type="Google" id="ProtNLM"/>
    </source>
</evidence>
<dbReference type="EMBL" id="JH159151">
    <property type="protein sequence ID" value="EGZ29329.1"/>
    <property type="molecule type" value="Genomic_DNA"/>
</dbReference>
<reference evidence="1 2" key="1">
    <citation type="journal article" date="2006" name="Science">
        <title>Phytophthora genome sequences uncover evolutionary origins and mechanisms of pathogenesis.</title>
        <authorList>
            <person name="Tyler B.M."/>
            <person name="Tripathy S."/>
            <person name="Zhang X."/>
            <person name="Dehal P."/>
            <person name="Jiang R.H."/>
            <person name="Aerts A."/>
            <person name="Arredondo F.D."/>
            <person name="Baxter L."/>
            <person name="Bensasson D."/>
            <person name="Beynon J.L."/>
            <person name="Chapman J."/>
            <person name="Damasceno C.M."/>
            <person name="Dorrance A.E."/>
            <person name="Dou D."/>
            <person name="Dickerman A.W."/>
            <person name="Dubchak I.L."/>
            <person name="Garbelotto M."/>
            <person name="Gijzen M."/>
            <person name="Gordon S.G."/>
            <person name="Govers F."/>
            <person name="Grunwald N.J."/>
            <person name="Huang W."/>
            <person name="Ivors K.L."/>
            <person name="Jones R.W."/>
            <person name="Kamoun S."/>
            <person name="Krampis K."/>
            <person name="Lamour K.H."/>
            <person name="Lee M.K."/>
            <person name="McDonald W.H."/>
            <person name="Medina M."/>
            <person name="Meijer H.J."/>
            <person name="Nordberg E.K."/>
            <person name="Maclean D.J."/>
            <person name="Ospina-Giraldo M.D."/>
            <person name="Morris P.F."/>
            <person name="Phuntumart V."/>
            <person name="Putnam N.H."/>
            <person name="Rash S."/>
            <person name="Rose J.K."/>
            <person name="Sakihama Y."/>
            <person name="Salamov A.A."/>
            <person name="Savidor A."/>
            <person name="Scheuring C.F."/>
            <person name="Smith B.M."/>
            <person name="Sobral B.W."/>
            <person name="Terry A."/>
            <person name="Torto-Alalibo T.A."/>
            <person name="Win J."/>
            <person name="Xu Z."/>
            <person name="Zhang H."/>
            <person name="Grigoriev I.V."/>
            <person name="Rokhsar D.S."/>
            <person name="Boore J.L."/>
        </authorList>
    </citation>
    <scope>NUCLEOTIDE SEQUENCE [LARGE SCALE GENOMIC DNA]</scope>
    <source>
        <strain evidence="1 2">P6497</strain>
    </source>
</reference>
<dbReference type="Proteomes" id="UP000002640">
    <property type="component" value="Unassembled WGS sequence"/>
</dbReference>
<protein>
    <recommendedName>
        <fullName evidence="3">HTH psq-type domain-containing protein</fullName>
    </recommendedName>
</protein>
<organism evidence="1 2">
    <name type="scientific">Phytophthora sojae (strain P6497)</name>
    <name type="common">Soybean stem and root rot agent</name>
    <name type="synonym">Phytophthora megasperma f. sp. glycines</name>
    <dbReference type="NCBI Taxonomy" id="1094619"/>
    <lineage>
        <taxon>Eukaryota</taxon>
        <taxon>Sar</taxon>
        <taxon>Stramenopiles</taxon>
        <taxon>Oomycota</taxon>
        <taxon>Peronosporomycetes</taxon>
        <taxon>Peronosporales</taxon>
        <taxon>Peronosporaceae</taxon>
        <taxon>Phytophthora</taxon>
    </lineage>
</organism>
<dbReference type="RefSeq" id="XP_009516604.1">
    <property type="nucleotide sequence ID" value="XM_009518309.1"/>
</dbReference>
<dbReference type="KEGG" id="psoj:PHYSODRAFT_473931"/>
<dbReference type="SMR" id="G4YQ14"/>
<evidence type="ECO:0000313" key="1">
    <source>
        <dbReference type="EMBL" id="EGZ29329.1"/>
    </source>
</evidence>
<dbReference type="AlphaFoldDB" id="G4YQ14"/>
<sequence>MPYQSTLKHHSPEERRRVLDAFNAGEDWRAVARHNGFPRTTAEYLVAHGRVENLPRGGATRAGKINRGGA</sequence>
<evidence type="ECO:0000313" key="2">
    <source>
        <dbReference type="Proteomes" id="UP000002640"/>
    </source>
</evidence>